<feature type="transmembrane region" description="Helical" evidence="2">
    <location>
        <begin position="250"/>
        <end position="272"/>
    </location>
</feature>
<dbReference type="PANTHER" id="PTHR38592:SF3">
    <property type="entry name" value="BLL4819 PROTEIN"/>
    <property type="match status" value="1"/>
</dbReference>
<proteinExistence type="predicted"/>
<name>A0A839V0H6_9PROT</name>
<organism evidence="3 5">
    <name type="scientific">Endobacter medicaginis</name>
    <dbReference type="NCBI Taxonomy" id="1181271"/>
    <lineage>
        <taxon>Bacteria</taxon>
        <taxon>Pseudomonadati</taxon>
        <taxon>Pseudomonadota</taxon>
        <taxon>Alphaproteobacteria</taxon>
        <taxon>Acetobacterales</taxon>
        <taxon>Acetobacteraceae</taxon>
        <taxon>Endobacter</taxon>
    </lineage>
</organism>
<feature type="transmembrane region" description="Helical" evidence="2">
    <location>
        <begin position="326"/>
        <end position="343"/>
    </location>
</feature>
<evidence type="ECO:0000313" key="4">
    <source>
        <dbReference type="EMBL" id="NVN29621.1"/>
    </source>
</evidence>
<feature type="transmembrane region" description="Helical" evidence="2">
    <location>
        <begin position="222"/>
        <end position="238"/>
    </location>
</feature>
<evidence type="ECO:0000313" key="5">
    <source>
        <dbReference type="Proteomes" id="UP000557688"/>
    </source>
</evidence>
<keyword evidence="2" id="KW-0472">Membrane</keyword>
<reference evidence="3 5" key="2">
    <citation type="submission" date="2020-08" db="EMBL/GenBank/DDBJ databases">
        <title>Genomic Encyclopedia of Type Strains, Phase III (KMG-III): the genomes of soil and plant-associated and newly described type strains.</title>
        <authorList>
            <person name="Whitman W."/>
        </authorList>
    </citation>
    <scope>NUCLEOTIDE SEQUENCE [LARGE SCALE GENOMIC DNA]</scope>
    <source>
        <strain evidence="3 5">CECT 8088</strain>
    </source>
</reference>
<keyword evidence="5" id="KW-1185">Reference proteome</keyword>
<reference evidence="4 6" key="1">
    <citation type="submission" date="2020-06" db="EMBL/GenBank/DDBJ databases">
        <title>Description of novel acetic acid bacteria.</title>
        <authorList>
            <person name="Sombolestani A."/>
        </authorList>
    </citation>
    <scope>NUCLEOTIDE SEQUENCE [LARGE SCALE GENOMIC DNA]</scope>
    <source>
        <strain evidence="4 6">LMG 26838</strain>
    </source>
</reference>
<dbReference type="AlphaFoldDB" id="A0A839V0H6"/>
<feature type="transmembrane region" description="Helical" evidence="2">
    <location>
        <begin position="157"/>
        <end position="179"/>
    </location>
</feature>
<feature type="transmembrane region" description="Helical" evidence="2">
    <location>
        <begin position="355"/>
        <end position="376"/>
    </location>
</feature>
<dbReference type="PANTHER" id="PTHR38592">
    <property type="entry name" value="BLL4819 PROTEIN"/>
    <property type="match status" value="1"/>
</dbReference>
<accession>A0A839V0H6</accession>
<dbReference type="EMBL" id="JACHXV010000003">
    <property type="protein sequence ID" value="MBB3173049.1"/>
    <property type="molecule type" value="Genomic_DNA"/>
</dbReference>
<feature type="transmembrane region" description="Helical" evidence="2">
    <location>
        <begin position="186"/>
        <end position="202"/>
    </location>
</feature>
<gene>
    <name evidence="3" type="ORF">FHR90_000867</name>
    <name evidence="4" type="ORF">HUK83_04625</name>
</gene>
<dbReference type="InterPro" id="IPR014550">
    <property type="entry name" value="UCP028704_OpgC"/>
</dbReference>
<evidence type="ECO:0000256" key="1">
    <source>
        <dbReference type="SAM" id="MobiDB-lite"/>
    </source>
</evidence>
<sequence length="404" mass="45117">MADGLEQALQTQEQAPEPVGREGQAKPKSRRDHRVDALRGIALTMMFVDHMPQNLLNRFTLRNVGFADAAEIFVLLAGFASMLAYGGAIRREGLWIGFERIVRRCIKLYLFQCGLLVAMVFLIRSWNRHVSPAPVDYLEPELVHGPSNLWRVLTLDALPASLNILPLYIVLLLCFPLIFKLVDFNRFLALGVSAALWGMVNLDPQINLPNWLDPDGWFFDPFAWQFLFTLGIVAAAETRRYGGHFPRRWWLIAPCYAYLGFSALQSFPWAQWGLPDLAPLALRSPDKTLLSPLRLLDVLAIFYLVECSATAAWLSETRVGQVLAVYGRHSLEVFSLGTFFDLLGKLAFTRFGNGWAMQIVVNVVGLGALYGLAVWLDNRKQVQKRAGGGITVITSRAAPDGASP</sequence>
<feature type="transmembrane region" description="Helical" evidence="2">
    <location>
        <begin position="69"/>
        <end position="88"/>
    </location>
</feature>
<feature type="transmembrane region" description="Helical" evidence="2">
    <location>
        <begin position="292"/>
        <end position="314"/>
    </location>
</feature>
<evidence type="ECO:0000313" key="3">
    <source>
        <dbReference type="EMBL" id="MBB3173049.1"/>
    </source>
</evidence>
<feature type="transmembrane region" description="Helical" evidence="2">
    <location>
        <begin position="108"/>
        <end position="126"/>
    </location>
</feature>
<comment type="caution">
    <text evidence="3">The sequence shown here is derived from an EMBL/GenBank/DDBJ whole genome shotgun (WGS) entry which is preliminary data.</text>
</comment>
<keyword evidence="2" id="KW-0812">Transmembrane</keyword>
<dbReference type="RefSeq" id="WP_176622466.1">
    <property type="nucleotide sequence ID" value="NZ_JABXXQ010000052.1"/>
</dbReference>
<evidence type="ECO:0000256" key="2">
    <source>
        <dbReference type="SAM" id="Phobius"/>
    </source>
</evidence>
<keyword evidence="2" id="KW-1133">Transmembrane helix</keyword>
<feature type="region of interest" description="Disordered" evidence="1">
    <location>
        <begin position="1"/>
        <end position="33"/>
    </location>
</feature>
<dbReference type="Proteomes" id="UP000565205">
    <property type="component" value="Unassembled WGS sequence"/>
</dbReference>
<dbReference type="EMBL" id="JABXXQ010000052">
    <property type="protein sequence ID" value="NVN29621.1"/>
    <property type="molecule type" value="Genomic_DNA"/>
</dbReference>
<protein>
    <submittedName>
        <fullName evidence="4">OpgC domain-containing protein</fullName>
    </submittedName>
</protein>
<dbReference type="PIRSF" id="PIRSF028704">
    <property type="entry name" value="UPC028704"/>
    <property type="match status" value="1"/>
</dbReference>
<evidence type="ECO:0000313" key="6">
    <source>
        <dbReference type="Proteomes" id="UP000565205"/>
    </source>
</evidence>
<dbReference type="Proteomes" id="UP000557688">
    <property type="component" value="Unassembled WGS sequence"/>
</dbReference>
<dbReference type="Pfam" id="PF10129">
    <property type="entry name" value="OpgC_C"/>
    <property type="match status" value="1"/>
</dbReference>